<dbReference type="InterPro" id="IPR009256">
    <property type="entry name" value="YqgQ-like"/>
</dbReference>
<evidence type="ECO:0000313" key="1">
    <source>
        <dbReference type="EMBL" id="MFC6039885.1"/>
    </source>
</evidence>
<accession>A0ABW1L8M3</accession>
<dbReference type="Gene3D" id="1.10.287.760">
    <property type="entry name" value="YqgQ-like"/>
    <property type="match status" value="1"/>
</dbReference>
<sequence>MKSIYDIMQLLKNYGTYIYTTERQADILLMEGEIRELYKSEMMDTQDYQMAILLLRQELSRLVENNIK</sequence>
<dbReference type="EMBL" id="JBHSRI010000018">
    <property type="protein sequence ID" value="MFC6039885.1"/>
    <property type="molecule type" value="Genomic_DNA"/>
</dbReference>
<organism evidence="1 2">
    <name type="scientific">Paenisporosarcina macmurdoensis</name>
    <dbReference type="NCBI Taxonomy" id="212659"/>
    <lineage>
        <taxon>Bacteria</taxon>
        <taxon>Bacillati</taxon>
        <taxon>Bacillota</taxon>
        <taxon>Bacilli</taxon>
        <taxon>Bacillales</taxon>
        <taxon>Caryophanaceae</taxon>
        <taxon>Paenisporosarcina</taxon>
    </lineage>
</organism>
<comment type="caution">
    <text evidence="1">The sequence shown here is derived from an EMBL/GenBank/DDBJ whole genome shotgun (WGS) entry which is preliminary data.</text>
</comment>
<dbReference type="Pfam" id="PF06014">
    <property type="entry name" value="YqgQ-like"/>
    <property type="match status" value="1"/>
</dbReference>
<name>A0ABW1L8M3_9BACL</name>
<keyword evidence="2" id="KW-1185">Reference proteome</keyword>
<protein>
    <submittedName>
        <fullName evidence="1">YqgQ family protein</fullName>
    </submittedName>
</protein>
<dbReference type="RefSeq" id="WP_377734081.1">
    <property type="nucleotide sequence ID" value="NZ_JBHSRI010000018.1"/>
</dbReference>
<dbReference type="SUPFAM" id="SSF158379">
    <property type="entry name" value="YqgQ-like"/>
    <property type="match status" value="1"/>
</dbReference>
<dbReference type="InterPro" id="IPR023164">
    <property type="entry name" value="YqgQ-like_sf"/>
</dbReference>
<reference evidence="2" key="1">
    <citation type="journal article" date="2019" name="Int. J. Syst. Evol. Microbiol.">
        <title>The Global Catalogue of Microorganisms (GCM) 10K type strain sequencing project: providing services to taxonomists for standard genome sequencing and annotation.</title>
        <authorList>
            <consortium name="The Broad Institute Genomics Platform"/>
            <consortium name="The Broad Institute Genome Sequencing Center for Infectious Disease"/>
            <person name="Wu L."/>
            <person name="Ma J."/>
        </authorList>
    </citation>
    <scope>NUCLEOTIDE SEQUENCE [LARGE SCALE GENOMIC DNA]</scope>
    <source>
        <strain evidence="2">CCUG 54527</strain>
    </source>
</reference>
<dbReference type="Proteomes" id="UP001596170">
    <property type="component" value="Unassembled WGS sequence"/>
</dbReference>
<evidence type="ECO:0000313" key="2">
    <source>
        <dbReference type="Proteomes" id="UP001596170"/>
    </source>
</evidence>
<proteinExistence type="predicted"/>
<gene>
    <name evidence="1" type="ORF">ACFPYN_10680</name>
</gene>